<evidence type="ECO:0000256" key="1">
    <source>
        <dbReference type="SAM" id="MobiDB-lite"/>
    </source>
</evidence>
<reference evidence="2 3" key="1">
    <citation type="submission" date="2019-09" db="EMBL/GenBank/DDBJ databases">
        <title>The hologenome of the rock-dwelling lichen Lasallia pustulata.</title>
        <authorList>
            <person name="Greshake Tzovaras B."/>
            <person name="Segers F."/>
            <person name="Bicker A."/>
            <person name="Dal Grande F."/>
            <person name="Otte J."/>
            <person name="Hankeln T."/>
            <person name="Schmitt I."/>
            <person name="Ebersberger I."/>
        </authorList>
    </citation>
    <scope>NUCLEOTIDE SEQUENCE [LARGE SCALE GENOMIC DNA]</scope>
    <source>
        <strain evidence="2">A1-1</strain>
    </source>
</reference>
<sequence>MASPSASPFPFLSLPPELRNEVYFHLLHFTKPIHSDRAGNREFCHRPRKSSNAGCALIRTCKIIAVEATSVLYRSNKFRFSNRTYPYFDIGIYTFLRSIGPDNRAMIRHLTIEILYADVFSIEGEEHLECNTVRWARQFLKAMELLQQSHGLEIFEINVKPLLTKKGGEDEYNRLFSDRTAKGIQEMSKIKGLRGFAILEWKDEWLEKLGRKRKDEATAARDTIQWLRKEMTAPKAEAVSAKLSASNQQRATTEQKPQFSPEMHDQVHRM</sequence>
<dbReference type="EMBL" id="VXIT01000024">
    <property type="protein sequence ID" value="KAA6406619.1"/>
    <property type="molecule type" value="Genomic_DNA"/>
</dbReference>
<dbReference type="Proteomes" id="UP000324767">
    <property type="component" value="Unassembled WGS sequence"/>
</dbReference>
<dbReference type="AlphaFoldDB" id="A0A5M8PBE1"/>
<comment type="caution">
    <text evidence="2">The sequence shown here is derived from an EMBL/GenBank/DDBJ whole genome shotgun (WGS) entry which is preliminary data.</text>
</comment>
<evidence type="ECO:0000313" key="2">
    <source>
        <dbReference type="EMBL" id="KAA6406619.1"/>
    </source>
</evidence>
<proteinExistence type="predicted"/>
<feature type="compositionally biased region" description="Polar residues" evidence="1">
    <location>
        <begin position="243"/>
        <end position="258"/>
    </location>
</feature>
<gene>
    <name evidence="2" type="ORF">FRX48_09551</name>
</gene>
<evidence type="ECO:0000313" key="3">
    <source>
        <dbReference type="Proteomes" id="UP000324767"/>
    </source>
</evidence>
<dbReference type="PANTHER" id="PTHR42085">
    <property type="entry name" value="F-BOX DOMAIN-CONTAINING PROTEIN"/>
    <property type="match status" value="1"/>
</dbReference>
<name>A0A5M8PBE1_9LECA</name>
<organism evidence="2 3">
    <name type="scientific">Lasallia pustulata</name>
    <dbReference type="NCBI Taxonomy" id="136370"/>
    <lineage>
        <taxon>Eukaryota</taxon>
        <taxon>Fungi</taxon>
        <taxon>Dikarya</taxon>
        <taxon>Ascomycota</taxon>
        <taxon>Pezizomycotina</taxon>
        <taxon>Lecanoromycetes</taxon>
        <taxon>OSLEUM clade</taxon>
        <taxon>Umbilicariomycetidae</taxon>
        <taxon>Umbilicariales</taxon>
        <taxon>Umbilicariaceae</taxon>
        <taxon>Lasallia</taxon>
    </lineage>
</organism>
<accession>A0A5M8PBE1</accession>
<feature type="region of interest" description="Disordered" evidence="1">
    <location>
        <begin position="237"/>
        <end position="270"/>
    </location>
</feature>
<dbReference type="PANTHER" id="PTHR42085:SF8">
    <property type="entry name" value="F-BOX DOMAIN-CONTAINING PROTEIN"/>
    <property type="match status" value="1"/>
</dbReference>
<protein>
    <submittedName>
        <fullName evidence="2">Uncharacterized protein</fullName>
    </submittedName>
</protein>
<dbReference type="InterPro" id="IPR038883">
    <property type="entry name" value="AN11006-like"/>
</dbReference>
<dbReference type="OrthoDB" id="515692at2759"/>